<organism evidence="1 2">
    <name type="scientific">Eiseniibacteriota bacterium</name>
    <dbReference type="NCBI Taxonomy" id="2212470"/>
    <lineage>
        <taxon>Bacteria</taxon>
        <taxon>Candidatus Eiseniibacteriota</taxon>
    </lineage>
</organism>
<dbReference type="EMBL" id="JAGQHS010000043">
    <property type="protein sequence ID" value="MCA9756123.1"/>
    <property type="molecule type" value="Genomic_DNA"/>
</dbReference>
<accession>A0A956NE32</accession>
<reference evidence="1" key="2">
    <citation type="journal article" date="2021" name="Microbiome">
        <title>Successional dynamics and alternative stable states in a saline activated sludge microbial community over 9 years.</title>
        <authorList>
            <person name="Wang Y."/>
            <person name="Ye J."/>
            <person name="Ju F."/>
            <person name="Liu L."/>
            <person name="Boyd J.A."/>
            <person name="Deng Y."/>
            <person name="Parks D.H."/>
            <person name="Jiang X."/>
            <person name="Yin X."/>
            <person name="Woodcroft B.J."/>
            <person name="Tyson G.W."/>
            <person name="Hugenholtz P."/>
            <person name="Polz M.F."/>
            <person name="Zhang T."/>
        </authorList>
    </citation>
    <scope>NUCLEOTIDE SEQUENCE</scope>
    <source>
        <strain evidence="1">HKST-UBA02</strain>
    </source>
</reference>
<gene>
    <name evidence="1" type="ORF">KDA27_09995</name>
</gene>
<reference evidence="1" key="1">
    <citation type="submission" date="2020-04" db="EMBL/GenBank/DDBJ databases">
        <authorList>
            <person name="Zhang T."/>
        </authorList>
    </citation>
    <scope>NUCLEOTIDE SEQUENCE</scope>
    <source>
        <strain evidence="1">HKST-UBA02</strain>
    </source>
</reference>
<proteinExistence type="predicted"/>
<dbReference type="Pfam" id="PF12094">
    <property type="entry name" value="DUF3570"/>
    <property type="match status" value="1"/>
</dbReference>
<dbReference type="InterPro" id="IPR021953">
    <property type="entry name" value="DUF3570"/>
</dbReference>
<name>A0A956NE32_UNCEI</name>
<sequence>MQLGEGRRSPSLRGRLTQAVCAVLAAQAGVVGASAAAGVADPATTSGAGDDVPNWQFDAAGLVYGEAGRAKVVEPNARITRLFGNGARIGATLGLDLVTGASPTGGIASTEIHTTTSASGRVKTDAVGIVPTNQFQDHRASFDLEWTQPYTRWLTTSFGSHVSREKDYRSLGGTGKVSFAFMRGLLTLNLGGGYDNDEVEPTGGFRAPLSDGTVLEEGTVRAKHSKTALLGVSRVLSRRWLVGLDFTRMAEDGYLTEPYKVLSVVDPETGDPVGELTESRPSTRLRYDVLASSVYHFDTDILYASERFYWDDWGIVSTTTDLKYRHDLYDDRYIEPHIRFYAQSKADFFHYSLVQGEELPAFASADGRLGSLRTVSLGATYGFHLPDRPGEWAVRAEYMSQWGDGHPSDAIGNQQNVDLAPPVSIGSVVVAYSLRF</sequence>
<dbReference type="Proteomes" id="UP000739538">
    <property type="component" value="Unassembled WGS sequence"/>
</dbReference>
<evidence type="ECO:0000313" key="1">
    <source>
        <dbReference type="EMBL" id="MCA9756123.1"/>
    </source>
</evidence>
<comment type="caution">
    <text evidence="1">The sequence shown here is derived from an EMBL/GenBank/DDBJ whole genome shotgun (WGS) entry which is preliminary data.</text>
</comment>
<protein>
    <submittedName>
        <fullName evidence="1">DUF3570 domain-containing protein</fullName>
    </submittedName>
</protein>
<dbReference type="AlphaFoldDB" id="A0A956NE32"/>
<evidence type="ECO:0000313" key="2">
    <source>
        <dbReference type="Proteomes" id="UP000739538"/>
    </source>
</evidence>